<accession>A0A8J6GZT9</accession>
<gene>
    <name evidence="1" type="ORF">GEV33_013621</name>
</gene>
<comment type="caution">
    <text evidence="1">The sequence shown here is derived from an EMBL/GenBank/DDBJ whole genome shotgun (WGS) entry which is preliminary data.</text>
</comment>
<dbReference type="EMBL" id="JABDTM020028291">
    <property type="protein sequence ID" value="KAH0809170.1"/>
    <property type="molecule type" value="Genomic_DNA"/>
</dbReference>
<dbReference type="AlphaFoldDB" id="A0A8J6GZT9"/>
<organism evidence="1 2">
    <name type="scientific">Tenebrio molitor</name>
    <name type="common">Yellow mealworm beetle</name>
    <dbReference type="NCBI Taxonomy" id="7067"/>
    <lineage>
        <taxon>Eukaryota</taxon>
        <taxon>Metazoa</taxon>
        <taxon>Ecdysozoa</taxon>
        <taxon>Arthropoda</taxon>
        <taxon>Hexapoda</taxon>
        <taxon>Insecta</taxon>
        <taxon>Pterygota</taxon>
        <taxon>Neoptera</taxon>
        <taxon>Endopterygota</taxon>
        <taxon>Coleoptera</taxon>
        <taxon>Polyphaga</taxon>
        <taxon>Cucujiformia</taxon>
        <taxon>Tenebrionidae</taxon>
        <taxon>Tenebrio</taxon>
    </lineage>
</organism>
<reference evidence="1" key="1">
    <citation type="journal article" date="2020" name="J Insects Food Feed">
        <title>The yellow mealworm (Tenebrio molitor) genome: a resource for the emerging insects as food and feed industry.</title>
        <authorList>
            <person name="Eriksson T."/>
            <person name="Andere A."/>
            <person name="Kelstrup H."/>
            <person name="Emery V."/>
            <person name="Picard C."/>
        </authorList>
    </citation>
    <scope>NUCLEOTIDE SEQUENCE</scope>
    <source>
        <strain evidence="1">Stoneville</strain>
        <tissue evidence="1">Whole head</tissue>
    </source>
</reference>
<keyword evidence="2" id="KW-1185">Reference proteome</keyword>
<evidence type="ECO:0000313" key="2">
    <source>
        <dbReference type="Proteomes" id="UP000719412"/>
    </source>
</evidence>
<sequence length="230" mass="26386">MTNDAILLPLTNAILPLLQTLIKGADTFKADNGKATNNRSSYDFFCNENGRRNKRKPLYVIETLPAAAWRKSIWLLICGEARGHSKLARQIYGERLLQMILPNGLPFVNFVQHLRAFGRFKMNKRDLARQREVAKEDIAPEIEERHFQEVLGLTGVAVTHSCAAFAFIIFFSDVVVSNANHYRQIDGFSVDEEANEEMVVFDVDIGPGHVSSYKLRKYRHPSRYRRLKEF</sequence>
<evidence type="ECO:0000313" key="1">
    <source>
        <dbReference type="EMBL" id="KAH0809170.1"/>
    </source>
</evidence>
<proteinExistence type="predicted"/>
<dbReference type="Proteomes" id="UP000719412">
    <property type="component" value="Unassembled WGS sequence"/>
</dbReference>
<name>A0A8J6GZT9_TENMO</name>
<protein>
    <submittedName>
        <fullName evidence="1">Uncharacterized protein</fullName>
    </submittedName>
</protein>
<reference evidence="1" key="2">
    <citation type="submission" date="2021-08" db="EMBL/GenBank/DDBJ databases">
        <authorList>
            <person name="Eriksson T."/>
        </authorList>
    </citation>
    <scope>NUCLEOTIDE SEQUENCE</scope>
    <source>
        <strain evidence="1">Stoneville</strain>
        <tissue evidence="1">Whole head</tissue>
    </source>
</reference>